<feature type="region of interest" description="Disordered" evidence="1">
    <location>
        <begin position="44"/>
        <end position="65"/>
    </location>
</feature>
<dbReference type="PANTHER" id="PTHR47212">
    <property type="entry name" value="ADHESIN-LIKE PROTEIN, PUTATIVE (DUF3741)-RELATED"/>
    <property type="match status" value="1"/>
</dbReference>
<dbReference type="InterPro" id="IPR025486">
    <property type="entry name" value="DUF4378"/>
</dbReference>
<comment type="caution">
    <text evidence="4">The sequence shown here is derived from an EMBL/GenBank/DDBJ whole genome shotgun (WGS) entry which is preliminary data.</text>
</comment>
<feature type="compositionally biased region" description="Polar residues" evidence="1">
    <location>
        <begin position="49"/>
        <end position="58"/>
    </location>
</feature>
<evidence type="ECO:0000259" key="3">
    <source>
        <dbReference type="Pfam" id="PF14309"/>
    </source>
</evidence>
<dbReference type="InterPro" id="IPR022212">
    <property type="entry name" value="DUF3741"/>
</dbReference>
<proteinExistence type="predicted"/>
<dbReference type="Proteomes" id="UP001632038">
    <property type="component" value="Unassembled WGS sequence"/>
</dbReference>
<evidence type="ECO:0000313" key="5">
    <source>
        <dbReference type="Proteomes" id="UP001632038"/>
    </source>
</evidence>
<feature type="domain" description="DUF3741" evidence="2">
    <location>
        <begin position="208"/>
        <end position="238"/>
    </location>
</feature>
<feature type="compositionally biased region" description="Basic and acidic residues" evidence="1">
    <location>
        <begin position="249"/>
        <end position="270"/>
    </location>
</feature>
<protein>
    <recommendedName>
        <fullName evidence="6">DUF4378 domain-containing protein</fullName>
    </recommendedName>
</protein>
<dbReference type="AlphaFoldDB" id="A0ABD3BX79"/>
<name>A0ABD3BX79_9LAMI</name>
<evidence type="ECO:0000259" key="2">
    <source>
        <dbReference type="Pfam" id="PF12552"/>
    </source>
</evidence>
<reference evidence="5" key="1">
    <citation type="journal article" date="2024" name="IScience">
        <title>Strigolactones Initiate the Formation of Haustorium-like Structures in Castilleja.</title>
        <authorList>
            <person name="Buerger M."/>
            <person name="Peterson D."/>
            <person name="Chory J."/>
        </authorList>
    </citation>
    <scope>NUCLEOTIDE SEQUENCE [LARGE SCALE GENOMIC DNA]</scope>
</reference>
<sequence>MAKRSKRRASRHERDQSGCISGIINIFQFRHGRSTKRLLMDRKQAVGAGQSSNNTISPSLKDENLADTEGNTMQTADAAKTSVKDLMEVEMTSEQGQKQSNDSQMGSEQVSSKPENRTKKHQKKKRSSAKSSDMDFDQKNIDLEIILEELANINQRNTNGSKHDLDLDIDLPSGGPVTVVEEKLVEAVKLFIEQRLSNNSKRFGGEVNNCLSDELMDAFKMLRLNKGLFLKLLQDPNSELSKHIQNFEEKRLGKEPEEKPVNKRPDEMISHKNRNFFRRRTKSLECYPSGENNNKDCQSPSKIVILKPGPERSKSPETLIAERNASQFSFTEIKRKLRHAMGKERPSPLHIPSKGQNSNLNIDKGEDFGWSSPNRNHFFNERFTLTSPRFKKSETLSKSKDDSSESLRLGGSNIYIEAKKHLSEMVKIGDQNTESMAGKNPVKPLGRILSLPNFNVSPCLSPRKHIDDMFVTAQMRLLSPRGSFNDNQSPRMQKLESEPFISGPVNSEDKVVSLNANDDSSLGDDREYSFEIQCFNEDNIITEVQSITEEIKQMNESRPREEEIIVDVSCESSRNSDDDILNEVDSEESASPGFILHLSEEDQISSSPKVFPSHDFASSEIEDSDRTIDKIEQPSPISVLEPLFTDDDISPATTISHTVEKEIQPRHIHFEEEQQSLVNVDQGVCTRISQEDEESTFEYVEAVLLGSGLNWDDFLLRWICLCELLDPSLFDEVELFSSRPRHDQRLLFDCANKALKEVCENYFGCFTNVKPNIRPVPKGMDLIHEVWEKVEGHLFQNLRTHSLEGLVKRDLAGSRDWMSIRSDIELIVFDMEEIIFDELLDESVAIIGE</sequence>
<feature type="compositionally biased region" description="Polar residues" evidence="1">
    <location>
        <begin position="92"/>
        <end position="113"/>
    </location>
</feature>
<feature type="domain" description="DUF4378" evidence="3">
    <location>
        <begin position="697"/>
        <end position="842"/>
    </location>
</feature>
<dbReference type="Pfam" id="PF14309">
    <property type="entry name" value="DUF4378"/>
    <property type="match status" value="1"/>
</dbReference>
<feature type="compositionally biased region" description="Basic residues" evidence="1">
    <location>
        <begin position="118"/>
        <end position="128"/>
    </location>
</feature>
<feature type="region of interest" description="Disordered" evidence="1">
    <location>
        <begin position="249"/>
        <end position="274"/>
    </location>
</feature>
<dbReference type="PANTHER" id="PTHR47212:SF4">
    <property type="entry name" value="ADHESIN-LIKE PROTEIN, PUTATIVE (DUF3741)-RELATED"/>
    <property type="match status" value="1"/>
</dbReference>
<gene>
    <name evidence="4" type="ORF">CASFOL_033536</name>
</gene>
<dbReference type="EMBL" id="JAVIJP010000060">
    <property type="protein sequence ID" value="KAL3622125.1"/>
    <property type="molecule type" value="Genomic_DNA"/>
</dbReference>
<dbReference type="Pfam" id="PF12552">
    <property type="entry name" value="DUF3741"/>
    <property type="match status" value="1"/>
</dbReference>
<evidence type="ECO:0008006" key="6">
    <source>
        <dbReference type="Google" id="ProtNLM"/>
    </source>
</evidence>
<evidence type="ECO:0000313" key="4">
    <source>
        <dbReference type="EMBL" id="KAL3622125.1"/>
    </source>
</evidence>
<keyword evidence="5" id="KW-1185">Reference proteome</keyword>
<organism evidence="4 5">
    <name type="scientific">Castilleja foliolosa</name>
    <dbReference type="NCBI Taxonomy" id="1961234"/>
    <lineage>
        <taxon>Eukaryota</taxon>
        <taxon>Viridiplantae</taxon>
        <taxon>Streptophyta</taxon>
        <taxon>Embryophyta</taxon>
        <taxon>Tracheophyta</taxon>
        <taxon>Spermatophyta</taxon>
        <taxon>Magnoliopsida</taxon>
        <taxon>eudicotyledons</taxon>
        <taxon>Gunneridae</taxon>
        <taxon>Pentapetalae</taxon>
        <taxon>asterids</taxon>
        <taxon>lamiids</taxon>
        <taxon>Lamiales</taxon>
        <taxon>Orobanchaceae</taxon>
        <taxon>Pedicularideae</taxon>
        <taxon>Castillejinae</taxon>
        <taxon>Castilleja</taxon>
    </lineage>
</organism>
<accession>A0ABD3BX79</accession>
<feature type="region of interest" description="Disordered" evidence="1">
    <location>
        <begin position="90"/>
        <end position="134"/>
    </location>
</feature>
<evidence type="ECO:0000256" key="1">
    <source>
        <dbReference type="SAM" id="MobiDB-lite"/>
    </source>
</evidence>